<protein>
    <submittedName>
        <fullName evidence="6">DNA-binding transcriptional regulator, LysR family</fullName>
    </submittedName>
</protein>
<dbReference type="InterPro" id="IPR036390">
    <property type="entry name" value="WH_DNA-bd_sf"/>
</dbReference>
<keyword evidence="2" id="KW-0805">Transcription regulation</keyword>
<evidence type="ECO:0000313" key="6">
    <source>
        <dbReference type="EMBL" id="SNY27770.1"/>
    </source>
</evidence>
<name>A0A285GVV8_9FIRM</name>
<dbReference type="PANTHER" id="PTHR30126:SF39">
    <property type="entry name" value="HTH-TYPE TRANSCRIPTIONAL REGULATOR CYSL"/>
    <property type="match status" value="1"/>
</dbReference>
<dbReference type="STRING" id="1413210.U472_02505"/>
<evidence type="ECO:0000256" key="1">
    <source>
        <dbReference type="ARBA" id="ARBA00009437"/>
    </source>
</evidence>
<dbReference type="Pfam" id="PF03466">
    <property type="entry name" value="LysR_substrate"/>
    <property type="match status" value="1"/>
</dbReference>
<keyword evidence="4" id="KW-0804">Transcription</keyword>
<dbReference type="InterPro" id="IPR036388">
    <property type="entry name" value="WH-like_DNA-bd_sf"/>
</dbReference>
<evidence type="ECO:0000256" key="2">
    <source>
        <dbReference type="ARBA" id="ARBA00023015"/>
    </source>
</evidence>
<evidence type="ECO:0000256" key="4">
    <source>
        <dbReference type="ARBA" id="ARBA00023163"/>
    </source>
</evidence>
<dbReference type="PROSITE" id="PS50931">
    <property type="entry name" value="HTH_LYSR"/>
    <property type="match status" value="1"/>
</dbReference>
<dbReference type="FunFam" id="1.10.10.10:FF:000001">
    <property type="entry name" value="LysR family transcriptional regulator"/>
    <property type="match status" value="1"/>
</dbReference>
<dbReference type="Proteomes" id="UP000219573">
    <property type="component" value="Unassembled WGS sequence"/>
</dbReference>
<organism evidence="6 7">
    <name type="scientific">Orenia metallireducens</name>
    <dbReference type="NCBI Taxonomy" id="1413210"/>
    <lineage>
        <taxon>Bacteria</taxon>
        <taxon>Bacillati</taxon>
        <taxon>Bacillota</taxon>
        <taxon>Clostridia</taxon>
        <taxon>Halanaerobiales</taxon>
        <taxon>Halobacteroidaceae</taxon>
        <taxon>Orenia</taxon>
    </lineage>
</organism>
<evidence type="ECO:0000313" key="7">
    <source>
        <dbReference type="Proteomes" id="UP000219573"/>
    </source>
</evidence>
<sequence length="302" mass="34792">MNLNHKINLREIKIFATVCKTTSMSEAGRQLYMTQPAVSQTIIDLEDKLQVKLFERMNKKLILTHAGEILLKYSKRIILIMDEAENTLEDIANLKIGKIRVGASMTIGTYLLPSIIKEFNTKYPEINLNLIIDNTSVIEEKILNNDIDIGLVEGLIGAKDILFDSFFHDKLFLVCSKENSLARKRIIEREEMADQYFISREEGSGTREIIDKIMNAYNITYNIRHTLNNIEAIKKSIRNNLGISILPEIAIQEELVAGDLLKLDIRDIEFKRSFNIIYHKDKNLTNLLQKFIEHIKNHSSIK</sequence>
<dbReference type="OrthoDB" id="9785745at2"/>
<dbReference type="Gene3D" id="3.40.190.290">
    <property type="match status" value="1"/>
</dbReference>
<dbReference type="PRINTS" id="PR00039">
    <property type="entry name" value="HTHLYSR"/>
</dbReference>
<dbReference type="SUPFAM" id="SSF53850">
    <property type="entry name" value="Periplasmic binding protein-like II"/>
    <property type="match status" value="1"/>
</dbReference>
<comment type="similarity">
    <text evidence="1">Belongs to the LysR transcriptional regulatory family.</text>
</comment>
<dbReference type="EMBL" id="OBDZ01000011">
    <property type="protein sequence ID" value="SNY27770.1"/>
    <property type="molecule type" value="Genomic_DNA"/>
</dbReference>
<evidence type="ECO:0000259" key="5">
    <source>
        <dbReference type="PROSITE" id="PS50931"/>
    </source>
</evidence>
<evidence type="ECO:0000256" key="3">
    <source>
        <dbReference type="ARBA" id="ARBA00023125"/>
    </source>
</evidence>
<dbReference type="GO" id="GO:0000976">
    <property type="term" value="F:transcription cis-regulatory region binding"/>
    <property type="evidence" value="ECO:0007669"/>
    <property type="project" value="TreeGrafter"/>
</dbReference>
<dbReference type="RefSeq" id="WP_097017750.1">
    <property type="nucleotide sequence ID" value="NZ_OBDZ01000011.1"/>
</dbReference>
<dbReference type="Gene3D" id="1.10.10.10">
    <property type="entry name" value="Winged helix-like DNA-binding domain superfamily/Winged helix DNA-binding domain"/>
    <property type="match status" value="1"/>
</dbReference>
<feature type="domain" description="HTH lysR-type" evidence="5">
    <location>
        <begin position="7"/>
        <end position="64"/>
    </location>
</feature>
<dbReference type="PANTHER" id="PTHR30126">
    <property type="entry name" value="HTH-TYPE TRANSCRIPTIONAL REGULATOR"/>
    <property type="match status" value="1"/>
</dbReference>
<dbReference type="Pfam" id="PF00126">
    <property type="entry name" value="HTH_1"/>
    <property type="match status" value="1"/>
</dbReference>
<dbReference type="SUPFAM" id="SSF46785">
    <property type="entry name" value="Winged helix' DNA-binding domain"/>
    <property type="match status" value="1"/>
</dbReference>
<dbReference type="InterPro" id="IPR000847">
    <property type="entry name" value="LysR_HTH_N"/>
</dbReference>
<reference evidence="7" key="1">
    <citation type="submission" date="2017-09" db="EMBL/GenBank/DDBJ databases">
        <authorList>
            <person name="Varghese N."/>
            <person name="Submissions S."/>
        </authorList>
    </citation>
    <scope>NUCLEOTIDE SEQUENCE [LARGE SCALE GENOMIC DNA]</scope>
    <source>
        <strain evidence="7">MSL47</strain>
    </source>
</reference>
<dbReference type="GO" id="GO:0003700">
    <property type="term" value="F:DNA-binding transcription factor activity"/>
    <property type="evidence" value="ECO:0007669"/>
    <property type="project" value="InterPro"/>
</dbReference>
<dbReference type="InterPro" id="IPR005119">
    <property type="entry name" value="LysR_subst-bd"/>
</dbReference>
<dbReference type="CDD" id="cd08420">
    <property type="entry name" value="PBP2_CysL_like"/>
    <property type="match status" value="1"/>
</dbReference>
<proteinExistence type="inferred from homology"/>
<dbReference type="AlphaFoldDB" id="A0A285GVV8"/>
<keyword evidence="7" id="KW-1185">Reference proteome</keyword>
<accession>A0A285GVV8</accession>
<gene>
    <name evidence="6" type="ORF">SAMN06265827_11183</name>
</gene>
<keyword evidence="3 6" id="KW-0238">DNA-binding</keyword>